<name>A0ACC3DHE6_9PEZI</name>
<gene>
    <name evidence="1" type="ORF">LTS18_014318</name>
</gene>
<protein>
    <submittedName>
        <fullName evidence="1">Uncharacterized protein</fullName>
    </submittedName>
</protein>
<evidence type="ECO:0000313" key="1">
    <source>
        <dbReference type="EMBL" id="KAK3074088.1"/>
    </source>
</evidence>
<comment type="caution">
    <text evidence="1">The sequence shown here is derived from an EMBL/GenBank/DDBJ whole genome shotgun (WGS) entry which is preliminary data.</text>
</comment>
<organism evidence="1 2">
    <name type="scientific">Coniosporium uncinatum</name>
    <dbReference type="NCBI Taxonomy" id="93489"/>
    <lineage>
        <taxon>Eukaryota</taxon>
        <taxon>Fungi</taxon>
        <taxon>Dikarya</taxon>
        <taxon>Ascomycota</taxon>
        <taxon>Pezizomycotina</taxon>
        <taxon>Dothideomycetes</taxon>
        <taxon>Dothideomycetes incertae sedis</taxon>
        <taxon>Coniosporium</taxon>
    </lineage>
</organism>
<sequence length="271" mass="28585">MPPKRLSSAMAAGKMTPSNSPKPKRGKKNDGVAVNRHFNEVDDFEHEEIEVVPEAVAITKSSLRSASSKAGPEAGSVTTSSPTPDVTRPENTIKVLIVSLRITPDALKNVVERHASSTTIREPPAGYPQVVATHSPQRHPNYGRKSVGGKMPPKTSKDLYARKASTGSFGGDVVRQRDSAIHIPSPSPSNEASGLTIGAAGQASLNVLNTNGDGEARPSSDDPIGAVHVAVSDDTTGNDGEDQDEVDEDTFDQISGYFDNDNPLIAKAAKK</sequence>
<dbReference type="Proteomes" id="UP001186974">
    <property type="component" value="Unassembled WGS sequence"/>
</dbReference>
<proteinExistence type="predicted"/>
<reference evidence="1" key="1">
    <citation type="submission" date="2024-09" db="EMBL/GenBank/DDBJ databases">
        <title>Black Yeasts Isolated from many extreme environments.</title>
        <authorList>
            <person name="Coleine C."/>
            <person name="Stajich J.E."/>
            <person name="Selbmann L."/>
        </authorList>
    </citation>
    <scope>NUCLEOTIDE SEQUENCE</scope>
    <source>
        <strain evidence="1">CCFEE 5737</strain>
    </source>
</reference>
<evidence type="ECO:0000313" key="2">
    <source>
        <dbReference type="Proteomes" id="UP001186974"/>
    </source>
</evidence>
<feature type="non-terminal residue" evidence="1">
    <location>
        <position position="271"/>
    </location>
</feature>
<accession>A0ACC3DHE6</accession>
<dbReference type="EMBL" id="JAWDJW010004555">
    <property type="protein sequence ID" value="KAK3074088.1"/>
    <property type="molecule type" value="Genomic_DNA"/>
</dbReference>
<keyword evidence="2" id="KW-1185">Reference proteome</keyword>